<feature type="domain" description="Response regulatory" evidence="9">
    <location>
        <begin position="4"/>
        <end position="118"/>
    </location>
</feature>
<proteinExistence type="predicted"/>
<dbReference type="SUPFAM" id="SSF46894">
    <property type="entry name" value="C-terminal effector domain of the bipartite response regulators"/>
    <property type="match status" value="1"/>
</dbReference>
<comment type="subcellular location">
    <subcellularLocation>
        <location evidence="1">Cytoplasm</location>
    </subcellularLocation>
</comment>
<evidence type="ECO:0000256" key="4">
    <source>
        <dbReference type="ARBA" id="ARBA00023015"/>
    </source>
</evidence>
<dbReference type="PROSITE" id="PS50110">
    <property type="entry name" value="RESPONSE_REGULATORY"/>
    <property type="match status" value="1"/>
</dbReference>
<keyword evidence="4" id="KW-0805">Transcription regulation</keyword>
<dbReference type="FunFam" id="1.10.10.10:FF:000018">
    <property type="entry name" value="DNA-binding response regulator ResD"/>
    <property type="match status" value="1"/>
</dbReference>
<protein>
    <submittedName>
        <fullName evidence="11">DNA-binding response regulator</fullName>
    </submittedName>
</protein>
<keyword evidence="6" id="KW-0804">Transcription</keyword>
<dbReference type="Proteomes" id="UP000253908">
    <property type="component" value="Chromosome"/>
</dbReference>
<dbReference type="Gene3D" id="3.40.50.2300">
    <property type="match status" value="1"/>
</dbReference>
<dbReference type="Pfam" id="PF00486">
    <property type="entry name" value="Trans_reg_C"/>
    <property type="match status" value="1"/>
</dbReference>
<evidence type="ECO:0000259" key="9">
    <source>
        <dbReference type="PROSITE" id="PS50110"/>
    </source>
</evidence>
<dbReference type="InterPro" id="IPR036388">
    <property type="entry name" value="WH-like_DNA-bd_sf"/>
</dbReference>
<dbReference type="InterPro" id="IPR039420">
    <property type="entry name" value="WalR-like"/>
</dbReference>
<dbReference type="GO" id="GO:0006355">
    <property type="term" value="P:regulation of DNA-templated transcription"/>
    <property type="evidence" value="ECO:0007669"/>
    <property type="project" value="InterPro"/>
</dbReference>
<accession>A0A345PI34</accession>
<reference evidence="12" key="1">
    <citation type="submission" date="2017-11" db="EMBL/GenBank/DDBJ databases">
        <authorList>
            <person name="Zhu W."/>
        </authorList>
    </citation>
    <scope>NUCLEOTIDE SEQUENCE [LARGE SCALE GENOMIC DNA]</scope>
    <source>
        <strain evidence="12">160</strain>
    </source>
</reference>
<dbReference type="Pfam" id="PF00072">
    <property type="entry name" value="Response_reg"/>
    <property type="match status" value="1"/>
</dbReference>
<dbReference type="InterPro" id="IPR016032">
    <property type="entry name" value="Sig_transdc_resp-reg_C-effctor"/>
</dbReference>
<dbReference type="AlphaFoldDB" id="A0A345PI34"/>
<keyword evidence="3" id="KW-0902">Two-component regulatory system</keyword>
<organism evidence="11 12">
    <name type="scientific">Oceanobacillus zhaokaii</name>
    <dbReference type="NCBI Taxonomy" id="2052660"/>
    <lineage>
        <taxon>Bacteria</taxon>
        <taxon>Bacillati</taxon>
        <taxon>Bacillota</taxon>
        <taxon>Bacilli</taxon>
        <taxon>Bacillales</taxon>
        <taxon>Bacillaceae</taxon>
        <taxon>Oceanobacillus</taxon>
    </lineage>
</organism>
<evidence type="ECO:0000256" key="5">
    <source>
        <dbReference type="ARBA" id="ARBA00023125"/>
    </source>
</evidence>
<feature type="domain" description="OmpR/PhoB-type" evidence="10">
    <location>
        <begin position="129"/>
        <end position="228"/>
    </location>
</feature>
<name>A0A345PI34_9BACI</name>
<evidence type="ECO:0000256" key="2">
    <source>
        <dbReference type="ARBA" id="ARBA00022553"/>
    </source>
</evidence>
<sequence length="231" mass="26543">MSQKILIVDDEKPIVTLLNYNVEKAGFSTDIAYDGLEAIQKAENNEYDLIILDLMLPEMDGMEVCKHLRNNRNETPILMLTAKDDEFDKVLGLELGADDYLTKPFSPKEVVARIKAILRRTKKSTQTSFNKLKVGDLTIFPERYEAEVHSNVITFTRKEFELLFYLANNKGKVISRDQLLSGVWDYDFVGDTRIVDVHISHLRDKIEPNSKKPIYIKTVRGLGYKLEDPTQ</sequence>
<evidence type="ECO:0000313" key="12">
    <source>
        <dbReference type="Proteomes" id="UP000253908"/>
    </source>
</evidence>
<dbReference type="PANTHER" id="PTHR48111:SF73">
    <property type="entry name" value="ALKALINE PHOSPHATASE SYNTHESIS TRANSCRIPTIONAL REGULATORY PROTEIN PHOP"/>
    <property type="match status" value="1"/>
</dbReference>
<dbReference type="SMART" id="SM00862">
    <property type="entry name" value="Trans_reg_C"/>
    <property type="match status" value="1"/>
</dbReference>
<dbReference type="Gene3D" id="1.10.10.10">
    <property type="entry name" value="Winged helix-like DNA-binding domain superfamily/Winged helix DNA-binding domain"/>
    <property type="match status" value="1"/>
</dbReference>
<evidence type="ECO:0000256" key="3">
    <source>
        <dbReference type="ARBA" id="ARBA00023012"/>
    </source>
</evidence>
<keyword evidence="12" id="KW-1185">Reference proteome</keyword>
<feature type="DNA-binding region" description="OmpR/PhoB-type" evidence="8">
    <location>
        <begin position="129"/>
        <end position="228"/>
    </location>
</feature>
<dbReference type="GO" id="GO:0005829">
    <property type="term" value="C:cytosol"/>
    <property type="evidence" value="ECO:0007669"/>
    <property type="project" value="TreeGrafter"/>
</dbReference>
<dbReference type="GO" id="GO:0000976">
    <property type="term" value="F:transcription cis-regulatory region binding"/>
    <property type="evidence" value="ECO:0007669"/>
    <property type="project" value="TreeGrafter"/>
</dbReference>
<dbReference type="InterPro" id="IPR001789">
    <property type="entry name" value="Sig_transdc_resp-reg_receiver"/>
</dbReference>
<dbReference type="GO" id="GO:0032993">
    <property type="term" value="C:protein-DNA complex"/>
    <property type="evidence" value="ECO:0007669"/>
    <property type="project" value="TreeGrafter"/>
</dbReference>
<gene>
    <name evidence="11" type="ORF">CUC15_12350</name>
</gene>
<dbReference type="GO" id="GO:0000156">
    <property type="term" value="F:phosphorelay response regulator activity"/>
    <property type="evidence" value="ECO:0007669"/>
    <property type="project" value="TreeGrafter"/>
</dbReference>
<dbReference type="OrthoDB" id="9790442at2"/>
<keyword evidence="2 7" id="KW-0597">Phosphoprotein</keyword>
<dbReference type="SUPFAM" id="SSF52172">
    <property type="entry name" value="CheY-like"/>
    <property type="match status" value="1"/>
</dbReference>
<dbReference type="FunFam" id="3.40.50.2300:FF:000001">
    <property type="entry name" value="DNA-binding response regulator PhoB"/>
    <property type="match status" value="1"/>
</dbReference>
<evidence type="ECO:0000256" key="1">
    <source>
        <dbReference type="ARBA" id="ARBA00004496"/>
    </source>
</evidence>
<evidence type="ECO:0000313" key="11">
    <source>
        <dbReference type="EMBL" id="AXI09664.1"/>
    </source>
</evidence>
<dbReference type="PANTHER" id="PTHR48111">
    <property type="entry name" value="REGULATOR OF RPOS"/>
    <property type="match status" value="1"/>
</dbReference>
<dbReference type="RefSeq" id="WP_114916951.1">
    <property type="nucleotide sequence ID" value="NZ_CP024848.1"/>
</dbReference>
<dbReference type="SMART" id="SM00448">
    <property type="entry name" value="REC"/>
    <property type="match status" value="1"/>
</dbReference>
<evidence type="ECO:0000259" key="10">
    <source>
        <dbReference type="PROSITE" id="PS51755"/>
    </source>
</evidence>
<dbReference type="EMBL" id="CP024848">
    <property type="protein sequence ID" value="AXI09664.1"/>
    <property type="molecule type" value="Genomic_DNA"/>
</dbReference>
<feature type="modified residue" description="4-aspartylphosphate" evidence="7">
    <location>
        <position position="53"/>
    </location>
</feature>
<dbReference type="PROSITE" id="PS51755">
    <property type="entry name" value="OMPR_PHOB"/>
    <property type="match status" value="1"/>
</dbReference>
<dbReference type="KEGG" id="ocn:CUC15_12350"/>
<keyword evidence="5 8" id="KW-0238">DNA-binding</keyword>
<dbReference type="InterPro" id="IPR011006">
    <property type="entry name" value="CheY-like_superfamily"/>
</dbReference>
<evidence type="ECO:0000256" key="7">
    <source>
        <dbReference type="PROSITE-ProRule" id="PRU00169"/>
    </source>
</evidence>
<dbReference type="InterPro" id="IPR001867">
    <property type="entry name" value="OmpR/PhoB-type_DNA-bd"/>
</dbReference>
<evidence type="ECO:0000256" key="6">
    <source>
        <dbReference type="ARBA" id="ARBA00023163"/>
    </source>
</evidence>
<dbReference type="Gene3D" id="6.10.250.690">
    <property type="match status" value="1"/>
</dbReference>
<dbReference type="CDD" id="cd00383">
    <property type="entry name" value="trans_reg_C"/>
    <property type="match status" value="1"/>
</dbReference>
<evidence type="ECO:0000256" key="8">
    <source>
        <dbReference type="PROSITE-ProRule" id="PRU01091"/>
    </source>
</evidence>